<sequence length="334" mass="36362">MLRNKWIGLVFASLLTLGMLAGCGGEAKDNSAKEAAVQSSTQTSSEGSGQAANPAGALKFTHAWGETELSEPAKKVVTLDFSFIDTMVALGVMPVGNAGVSESRIPEYLQDQITSDVVDVGERKAPNLEVIESVGPDLILASQDRHNMIKNELQAITSTIALDDNSYEEILSNMDLIAKAVGKEEEAAKIRADLEKKVAEAKQQITGNPKVLVVGLFDDEFAVWLKDSFVGSLLTDIGVDYPLQGEKSEVEGKGEVVNMTLERLSEINPDYIFIYGDELDKYKDNPLFKQMTSVKNQHMIRVDRNIWSRGRGPIAANKILDEAISQLTGKSAQK</sequence>
<protein>
    <submittedName>
        <fullName evidence="8">ABC transporter substrate-binding protein</fullName>
    </submittedName>
</protein>
<evidence type="ECO:0000256" key="6">
    <source>
        <dbReference type="SAM" id="SignalP"/>
    </source>
</evidence>
<feature type="signal peptide" evidence="6">
    <location>
        <begin position="1"/>
        <end position="21"/>
    </location>
</feature>
<organism evidence="8 9">
    <name type="scientific">Paenibacillus puldeungensis</name>
    <dbReference type="NCBI Taxonomy" id="696536"/>
    <lineage>
        <taxon>Bacteria</taxon>
        <taxon>Bacillati</taxon>
        <taxon>Bacillota</taxon>
        <taxon>Bacilli</taxon>
        <taxon>Bacillales</taxon>
        <taxon>Paenibacillaceae</taxon>
        <taxon>Paenibacillus</taxon>
    </lineage>
</organism>
<comment type="similarity">
    <text evidence="2">Belongs to the bacterial solute-binding protein 8 family.</text>
</comment>
<feature type="compositionally biased region" description="Low complexity" evidence="5">
    <location>
        <begin position="38"/>
        <end position="50"/>
    </location>
</feature>
<gene>
    <name evidence="8" type="ORF">ACFQ3W_15000</name>
</gene>
<dbReference type="PANTHER" id="PTHR30532">
    <property type="entry name" value="IRON III DICITRATE-BINDING PERIPLASMIC PROTEIN"/>
    <property type="match status" value="1"/>
</dbReference>
<feature type="domain" description="Fe/B12 periplasmic-binding" evidence="7">
    <location>
        <begin position="75"/>
        <end position="331"/>
    </location>
</feature>
<evidence type="ECO:0000256" key="5">
    <source>
        <dbReference type="SAM" id="MobiDB-lite"/>
    </source>
</evidence>
<dbReference type="InterPro" id="IPR051313">
    <property type="entry name" value="Bact_iron-sidero_bind"/>
</dbReference>
<name>A0ABW3RZJ4_9BACL</name>
<dbReference type="InterPro" id="IPR002491">
    <property type="entry name" value="ABC_transptr_periplasmic_BD"/>
</dbReference>
<keyword evidence="3" id="KW-0813">Transport</keyword>
<dbReference type="Pfam" id="PF01497">
    <property type="entry name" value="Peripla_BP_2"/>
    <property type="match status" value="1"/>
</dbReference>
<dbReference type="Gene3D" id="3.40.50.1980">
    <property type="entry name" value="Nitrogenase molybdenum iron protein domain"/>
    <property type="match status" value="2"/>
</dbReference>
<evidence type="ECO:0000256" key="1">
    <source>
        <dbReference type="ARBA" id="ARBA00004196"/>
    </source>
</evidence>
<evidence type="ECO:0000259" key="7">
    <source>
        <dbReference type="PROSITE" id="PS50983"/>
    </source>
</evidence>
<dbReference type="CDD" id="cd01146">
    <property type="entry name" value="FhuD"/>
    <property type="match status" value="1"/>
</dbReference>
<accession>A0ABW3RZJ4</accession>
<feature type="region of interest" description="Disordered" evidence="5">
    <location>
        <begin position="34"/>
        <end position="53"/>
    </location>
</feature>
<evidence type="ECO:0000313" key="9">
    <source>
        <dbReference type="Proteomes" id="UP001597262"/>
    </source>
</evidence>
<keyword evidence="9" id="KW-1185">Reference proteome</keyword>
<proteinExistence type="inferred from homology"/>
<dbReference type="PROSITE" id="PS50983">
    <property type="entry name" value="FE_B12_PBP"/>
    <property type="match status" value="1"/>
</dbReference>
<evidence type="ECO:0000256" key="2">
    <source>
        <dbReference type="ARBA" id="ARBA00008814"/>
    </source>
</evidence>
<keyword evidence="4 6" id="KW-0732">Signal</keyword>
<dbReference type="EMBL" id="JBHTLM010000010">
    <property type="protein sequence ID" value="MFD1177600.1"/>
    <property type="molecule type" value="Genomic_DNA"/>
</dbReference>
<dbReference type="Proteomes" id="UP001597262">
    <property type="component" value="Unassembled WGS sequence"/>
</dbReference>
<comment type="subcellular location">
    <subcellularLocation>
        <location evidence="1">Cell envelope</location>
    </subcellularLocation>
</comment>
<dbReference type="SUPFAM" id="SSF53807">
    <property type="entry name" value="Helical backbone' metal receptor"/>
    <property type="match status" value="1"/>
</dbReference>
<evidence type="ECO:0000256" key="3">
    <source>
        <dbReference type="ARBA" id="ARBA00022448"/>
    </source>
</evidence>
<comment type="caution">
    <text evidence="8">The sequence shown here is derived from an EMBL/GenBank/DDBJ whole genome shotgun (WGS) entry which is preliminary data.</text>
</comment>
<evidence type="ECO:0000256" key="4">
    <source>
        <dbReference type="ARBA" id="ARBA00022729"/>
    </source>
</evidence>
<reference evidence="9" key="1">
    <citation type="journal article" date="2019" name="Int. J. Syst. Evol. Microbiol.">
        <title>The Global Catalogue of Microorganisms (GCM) 10K type strain sequencing project: providing services to taxonomists for standard genome sequencing and annotation.</title>
        <authorList>
            <consortium name="The Broad Institute Genomics Platform"/>
            <consortium name="The Broad Institute Genome Sequencing Center for Infectious Disease"/>
            <person name="Wu L."/>
            <person name="Ma J."/>
        </authorList>
    </citation>
    <scope>NUCLEOTIDE SEQUENCE [LARGE SCALE GENOMIC DNA]</scope>
    <source>
        <strain evidence="9">CCUG 59189</strain>
    </source>
</reference>
<dbReference type="PROSITE" id="PS51257">
    <property type="entry name" value="PROKAR_LIPOPROTEIN"/>
    <property type="match status" value="1"/>
</dbReference>
<dbReference type="RefSeq" id="WP_379320045.1">
    <property type="nucleotide sequence ID" value="NZ_JBHTLM010000010.1"/>
</dbReference>
<evidence type="ECO:0000313" key="8">
    <source>
        <dbReference type="EMBL" id="MFD1177600.1"/>
    </source>
</evidence>
<dbReference type="PANTHER" id="PTHR30532:SF1">
    <property type="entry name" value="IRON(3+)-HYDROXAMATE-BINDING PROTEIN FHUD"/>
    <property type="match status" value="1"/>
</dbReference>
<feature type="chain" id="PRO_5045732866" evidence="6">
    <location>
        <begin position="22"/>
        <end position="334"/>
    </location>
</feature>